<dbReference type="RefSeq" id="WP_233721643.1">
    <property type="nucleotide sequence ID" value="NZ_JAJUWU010000026.1"/>
</dbReference>
<proteinExistence type="predicted"/>
<accession>A0A9X1T6T6</accession>
<dbReference type="EMBL" id="JAJUWU010000026">
    <property type="protein sequence ID" value="MCE7030567.1"/>
    <property type="molecule type" value="Genomic_DNA"/>
</dbReference>
<feature type="non-terminal residue" evidence="2">
    <location>
        <position position="1"/>
    </location>
</feature>
<feature type="region of interest" description="Disordered" evidence="1">
    <location>
        <begin position="43"/>
        <end position="69"/>
    </location>
</feature>
<dbReference type="InterPro" id="IPR023606">
    <property type="entry name" value="CoA-Trfase_III_dom_1_sf"/>
</dbReference>
<protein>
    <submittedName>
        <fullName evidence="2">CoA transferase</fullName>
    </submittedName>
</protein>
<comment type="caution">
    <text evidence="2">The sequence shown here is derived from an EMBL/GenBank/DDBJ whole genome shotgun (WGS) entry which is preliminary data.</text>
</comment>
<dbReference type="InterPro" id="IPR003673">
    <property type="entry name" value="CoA-Trfase_fam_III"/>
</dbReference>
<dbReference type="SUPFAM" id="SSF89796">
    <property type="entry name" value="CoA-transferase family III (CaiB/BaiF)"/>
    <property type="match status" value="1"/>
</dbReference>
<reference evidence="2" key="1">
    <citation type="submission" date="2022-01" db="EMBL/GenBank/DDBJ databases">
        <title>Jiella avicenniae sp. nov., a novel endophytic bacterium isolated from bark of Avicennia marina.</title>
        <authorList>
            <person name="Tuo L."/>
        </authorList>
    </citation>
    <scope>NUCLEOTIDE SEQUENCE</scope>
    <source>
        <strain evidence="2">CBK1P-4</strain>
    </source>
</reference>
<sequence>AGVPGGPINTVAEALAEPQIEARGLKIEAGGVPGLRTPIVFSRSPLDTEQPAPALDKTKGIEGARFGQG</sequence>
<evidence type="ECO:0000256" key="1">
    <source>
        <dbReference type="SAM" id="MobiDB-lite"/>
    </source>
</evidence>
<dbReference type="Pfam" id="PF02515">
    <property type="entry name" value="CoA_transf_3"/>
    <property type="match status" value="1"/>
</dbReference>
<dbReference type="GO" id="GO:0016740">
    <property type="term" value="F:transferase activity"/>
    <property type="evidence" value="ECO:0007669"/>
    <property type="project" value="UniProtKB-KW"/>
</dbReference>
<dbReference type="Proteomes" id="UP001139035">
    <property type="component" value="Unassembled WGS sequence"/>
</dbReference>
<gene>
    <name evidence="2" type="ORF">LZD57_21480</name>
</gene>
<name>A0A9X1T6T6_9HYPH</name>
<keyword evidence="2" id="KW-0808">Transferase</keyword>
<evidence type="ECO:0000313" key="2">
    <source>
        <dbReference type="EMBL" id="MCE7030567.1"/>
    </source>
</evidence>
<organism evidence="2 3">
    <name type="scientific">Jiella avicenniae</name>
    <dbReference type="NCBI Taxonomy" id="2907202"/>
    <lineage>
        <taxon>Bacteria</taxon>
        <taxon>Pseudomonadati</taxon>
        <taxon>Pseudomonadota</taxon>
        <taxon>Alphaproteobacteria</taxon>
        <taxon>Hyphomicrobiales</taxon>
        <taxon>Aurantimonadaceae</taxon>
        <taxon>Jiella</taxon>
    </lineage>
</organism>
<keyword evidence="3" id="KW-1185">Reference proteome</keyword>
<dbReference type="AlphaFoldDB" id="A0A9X1T6T6"/>
<dbReference type="Gene3D" id="3.40.50.10540">
    <property type="entry name" value="Crotonobetainyl-coa:carnitine coa-transferase, domain 1"/>
    <property type="match status" value="1"/>
</dbReference>
<evidence type="ECO:0000313" key="3">
    <source>
        <dbReference type="Proteomes" id="UP001139035"/>
    </source>
</evidence>